<reference evidence="3 4" key="1">
    <citation type="submission" date="2019-09" db="EMBL/GenBank/DDBJ databases">
        <title>Genome Sequence of Larkinella sp MA1.</title>
        <authorList>
            <person name="Srinivasan S."/>
        </authorList>
    </citation>
    <scope>NUCLEOTIDE SEQUENCE [LARGE SCALE GENOMIC DNA]</scope>
    <source>
        <strain evidence="3 4">MA1</strain>
    </source>
</reference>
<keyword evidence="4" id="KW-1185">Reference proteome</keyword>
<evidence type="ECO:0000256" key="1">
    <source>
        <dbReference type="PROSITE-ProRule" id="PRU00221"/>
    </source>
</evidence>
<accession>A0A5N1JBJ7</accession>
<dbReference type="InterPro" id="IPR015943">
    <property type="entry name" value="WD40/YVTN_repeat-like_dom_sf"/>
</dbReference>
<evidence type="ECO:0000313" key="4">
    <source>
        <dbReference type="Proteomes" id="UP000326344"/>
    </source>
</evidence>
<feature type="repeat" description="WD" evidence="1">
    <location>
        <begin position="1118"/>
        <end position="1150"/>
    </location>
</feature>
<organism evidence="3 4">
    <name type="scientific">Larkinella humicola</name>
    <dbReference type="NCBI Taxonomy" id="2607654"/>
    <lineage>
        <taxon>Bacteria</taxon>
        <taxon>Pseudomonadati</taxon>
        <taxon>Bacteroidota</taxon>
        <taxon>Cytophagia</taxon>
        <taxon>Cytophagales</taxon>
        <taxon>Spirosomataceae</taxon>
        <taxon>Larkinella</taxon>
    </lineage>
</organism>
<dbReference type="InterPro" id="IPR027417">
    <property type="entry name" value="P-loop_NTPase"/>
</dbReference>
<dbReference type="InterPro" id="IPR036322">
    <property type="entry name" value="WD40_repeat_dom_sf"/>
</dbReference>
<dbReference type="PROSITE" id="PS50294">
    <property type="entry name" value="WD_REPEATS_REGION"/>
    <property type="match status" value="1"/>
</dbReference>
<dbReference type="Gene3D" id="3.40.50.300">
    <property type="entry name" value="P-loop containing nucleotide triphosphate hydrolases"/>
    <property type="match status" value="1"/>
</dbReference>
<dbReference type="EMBL" id="VTWS01000006">
    <property type="protein sequence ID" value="KAA9349113.1"/>
    <property type="molecule type" value="Genomic_DNA"/>
</dbReference>
<dbReference type="Gene3D" id="2.130.10.10">
    <property type="entry name" value="YVTN repeat-like/Quinoprotein amine dehydrogenase"/>
    <property type="match status" value="3"/>
</dbReference>
<dbReference type="SUPFAM" id="SSF50978">
    <property type="entry name" value="WD40 repeat-like"/>
    <property type="match status" value="2"/>
</dbReference>
<proteinExistence type="predicted"/>
<gene>
    <name evidence="3" type="ORF">F0P93_22195</name>
</gene>
<keyword evidence="1" id="KW-0853">WD repeat</keyword>
<feature type="repeat" description="WD" evidence="1">
    <location>
        <begin position="828"/>
        <end position="869"/>
    </location>
</feature>
<dbReference type="PANTHER" id="PTHR19879">
    <property type="entry name" value="TRANSCRIPTION INITIATION FACTOR TFIID"/>
    <property type="match status" value="1"/>
</dbReference>
<dbReference type="AlphaFoldDB" id="A0A5N1JBJ7"/>
<name>A0A5N1JBJ7_9BACT</name>
<dbReference type="SUPFAM" id="SSF52540">
    <property type="entry name" value="P-loop containing nucleoside triphosphate hydrolases"/>
    <property type="match status" value="1"/>
</dbReference>
<dbReference type="Proteomes" id="UP000326344">
    <property type="component" value="Unassembled WGS sequence"/>
</dbReference>
<evidence type="ECO:0000313" key="3">
    <source>
        <dbReference type="EMBL" id="KAA9349113.1"/>
    </source>
</evidence>
<evidence type="ECO:0000259" key="2">
    <source>
        <dbReference type="Pfam" id="PF20703"/>
    </source>
</evidence>
<dbReference type="RefSeq" id="WP_150879934.1">
    <property type="nucleotide sequence ID" value="NZ_VTWS01000006.1"/>
</dbReference>
<dbReference type="Pfam" id="PF00400">
    <property type="entry name" value="WD40"/>
    <property type="match status" value="1"/>
</dbReference>
<comment type="caution">
    <text evidence="3">The sequence shown here is derived from an EMBL/GenBank/DDBJ whole genome shotgun (WGS) entry which is preliminary data.</text>
</comment>
<dbReference type="InterPro" id="IPR001680">
    <property type="entry name" value="WD40_rpt"/>
</dbReference>
<feature type="domain" description="Novel STAND NTPase 1" evidence="2">
    <location>
        <begin position="10"/>
        <end position="391"/>
    </location>
</feature>
<sequence length="1232" mass="139594">MPAHPSVSSPFKFLDAYTAADQSRFFGRNAEQKRLVELLFRSRLVLVYGPSGTGKTSLVQCGLAKAIPASDYFLVSIRRRGDLRQTLVTILSGMLEETALTDPVALVAECIRYVLRPIYLVFDQLEELFISGTAEEQQWFAGFLKAIEHSSIACKVILVTREDFLAFLYTYEEQLPGLFDFRMRVEPMSERNLEEVIVGTFSQIDTVRLVEEPRTVRLILENNRSSANSFQLPYLQVYLDRLWRLENEKEPEPPVWITPALVEEVGRIDDVLELFLAEQKKSVTDLLAPDEQPAVSLVLETFVTYEGTRREHRLASLEEATRLPVPLLLRILSELERTRLVRPDEGTYELAHDSLAKVIDKGRSAEQRQINDIIRRLKDAYREYMEKNQAEDLLLSSRRLSEIRLYEKAVHDELDRSLEKPESYAKWAYIEASRAFQKREQRRELEEQQRKNARLKRTVAVVSVFLAVALASVWFAVNQWGKTNRTRVVLQAEGMDPVQALVTVAGAYEQDPNELNRKALYNHFYNHRLYASKLELGGMPIRDADFSEDGRYVLTTTESNLVHRWDRSGKNLKVDKLEIPGIYLSVELAPDNRRVLALTEPGNVFLGNFEDQTLKPVGADSKVFFAEFSKDGQTILTVNNEGTVTLWTENGSKAEVLTALPPMELAAYSPDGSMILGFPKPKMAPGNMQLSNQILLWDPLGKRLLDSVRFPDVVFWAETIESGRILLVGTSDGRVFRWDRKTRQIRPLQQPGGDFQFPNLKLSRDGHTLAAGVGQAIYWWNSEGKLVDTLKVDRLLQSIEISPDGRMMLTVAGTEVELWDQEKQSKGVLSHSAAVSTVAFAPDGKSILTRTEDGKAFLWNWQDDRLLELPHEEIVLDVSVSADDQTLVTLTIEDQVVFWNREGLPIDSVLAPFGTVSVLASVDARHLLLDIPDTNAVVWNRSQRRMRPLAGEFVTASADRSTFLTRTKTGKGYLWNFEGERIDSLPMNVNEHLIYLSENGQEAVIRSLRSRQSTSGRMHVWSRKDRRLLALPGNHLQATISPDGTTVYALTEGSNDTLSGWNQQGQSILSQSLQSGRFTAGYEIRSFALSPSGQRALMTQAGENQAFLWNVKTKTFRLLTHGKEVENAGFSPDGALIATFQGDGKSFWWDTDGQRLLDWRGTVDQFSFSKSGALYAAIQGRRVAVWPGPGFITAWLDEHIPEAERQTILADVKKQYRLQTSFWEAIWQSFRE</sequence>
<dbReference type="CDD" id="cd00009">
    <property type="entry name" value="AAA"/>
    <property type="match status" value="1"/>
</dbReference>
<dbReference type="PANTHER" id="PTHR19879:SF9">
    <property type="entry name" value="TRANSCRIPTION INITIATION FACTOR TFIID SUBUNIT 5"/>
    <property type="match status" value="1"/>
</dbReference>
<protein>
    <recommendedName>
        <fullName evidence="2">Novel STAND NTPase 1 domain-containing protein</fullName>
    </recommendedName>
</protein>
<dbReference type="SMART" id="SM00320">
    <property type="entry name" value="WD40"/>
    <property type="match status" value="8"/>
</dbReference>
<dbReference type="InterPro" id="IPR049052">
    <property type="entry name" value="nSTAND1"/>
</dbReference>
<dbReference type="Pfam" id="PF20703">
    <property type="entry name" value="nSTAND1"/>
    <property type="match status" value="1"/>
</dbReference>
<dbReference type="PROSITE" id="PS50082">
    <property type="entry name" value="WD_REPEATS_2"/>
    <property type="match status" value="2"/>
</dbReference>